<dbReference type="InterPro" id="IPR017853">
    <property type="entry name" value="GH"/>
</dbReference>
<dbReference type="SUPFAM" id="SSF51011">
    <property type="entry name" value="Glycosyl hydrolase domain"/>
    <property type="match status" value="1"/>
</dbReference>
<dbReference type="Gene3D" id="2.60.40.1180">
    <property type="entry name" value="Golgi alpha-mannosidase II"/>
    <property type="match status" value="1"/>
</dbReference>
<dbReference type="SUPFAM" id="SSF51445">
    <property type="entry name" value="(Trans)glycosidases"/>
    <property type="match status" value="1"/>
</dbReference>
<comment type="catalytic activity">
    <reaction evidence="4">
        <text>Hydrolysis of terminal, non-reducing alpha-D-galactose residues in alpha-D-galactosides, including galactose oligosaccharides, galactomannans and galactolipids.</text>
        <dbReference type="EC" id="3.2.1.22"/>
    </reaction>
</comment>
<accession>A0A2V3WD69</accession>
<evidence type="ECO:0000256" key="4">
    <source>
        <dbReference type="RuleBase" id="RU361168"/>
    </source>
</evidence>
<protein>
    <recommendedName>
        <fullName evidence="4">Alpha-galactosidase</fullName>
        <ecNumber evidence="4">3.2.1.22</ecNumber>
    </recommendedName>
    <alternativeName>
        <fullName evidence="4">Melibiase</fullName>
    </alternativeName>
</protein>
<sequence length="431" mass="49368">MRHHQFALTPPMGWNSWDCYGASVTEDEVRANAAYMAEHLKSHGWEYVVVDIQWSEPNADSSKYHPFVPLEMDQYSRLFPATNRFPSAKNHQGFKPLADYIHQLGLKFGIHIMRGIPRQAVHQNTAIKGSEKRARDVALSNSICPWNTDMYGLDPDCPDSQLYYDSLFELYASWGVDFVKVDDIADSKLYQRSHHKEIIMIQRAIKNTHRPIVLSLSPGPSHLEDAALLEDHANMWRMTDDFWDQWHLLKDMFDRCYRWSKNIGPGHWPDADMLPLGHIGIRSVDGGASSRLTRFTKDEQITMMTLWSIFRSPLMFGGELRDNDAFTLKLITDPDLIALNQSGYNQRQVKREADAVVWQSQVCSTCHYVALFNLADTPEVVSISMFELFIDESVSKHIVNCSNNQAVTVTDEHISAHLAPHQSTLFRIDLS</sequence>
<reference evidence="5 6" key="1">
    <citation type="submission" date="2018-05" db="EMBL/GenBank/DDBJ databases">
        <title>Genomic Encyclopedia of Type Strains, Phase IV (KMG-IV): sequencing the most valuable type-strain genomes for metagenomic binning, comparative biology and taxonomic classification.</title>
        <authorList>
            <person name="Goeker M."/>
        </authorList>
    </citation>
    <scope>NUCLEOTIDE SEQUENCE [LARGE SCALE GENOMIC DNA]</scope>
    <source>
        <strain evidence="5 6">DSM 22440</strain>
    </source>
</reference>
<comment type="similarity">
    <text evidence="1 4">Belongs to the glycosyl hydrolase 27 family.</text>
</comment>
<dbReference type="Proteomes" id="UP000247922">
    <property type="component" value="Unassembled WGS sequence"/>
</dbReference>
<dbReference type="EC" id="3.2.1.22" evidence="4"/>
<dbReference type="AlphaFoldDB" id="A0A2V3WD69"/>
<organism evidence="5 6">
    <name type="scientific">Streptohalobacillus salinus</name>
    <dbReference type="NCBI Taxonomy" id="621096"/>
    <lineage>
        <taxon>Bacteria</taxon>
        <taxon>Bacillati</taxon>
        <taxon>Bacillota</taxon>
        <taxon>Bacilli</taxon>
        <taxon>Bacillales</taxon>
        <taxon>Bacillaceae</taxon>
        <taxon>Streptohalobacillus</taxon>
    </lineage>
</organism>
<dbReference type="Pfam" id="PF16499">
    <property type="entry name" value="Melibiase_2"/>
    <property type="match status" value="2"/>
</dbReference>
<dbReference type="Gene3D" id="3.20.20.70">
    <property type="entry name" value="Aldolase class I"/>
    <property type="match status" value="1"/>
</dbReference>
<dbReference type="PANTHER" id="PTHR11452:SF42">
    <property type="entry name" value="ALPHA-GALACTOSIDASE"/>
    <property type="match status" value="1"/>
</dbReference>
<dbReference type="InterPro" id="IPR013785">
    <property type="entry name" value="Aldolase_TIM"/>
</dbReference>
<keyword evidence="2 4" id="KW-0378">Hydrolase</keyword>
<evidence type="ECO:0000256" key="1">
    <source>
        <dbReference type="ARBA" id="ARBA00009743"/>
    </source>
</evidence>
<dbReference type="RefSeq" id="WP_110250332.1">
    <property type="nucleotide sequence ID" value="NZ_QJJR01000002.1"/>
</dbReference>
<keyword evidence="6" id="KW-1185">Reference proteome</keyword>
<comment type="caution">
    <text evidence="5">The sequence shown here is derived from an EMBL/GenBank/DDBJ whole genome shotgun (WGS) entry which is preliminary data.</text>
</comment>
<evidence type="ECO:0000256" key="3">
    <source>
        <dbReference type="ARBA" id="ARBA00023295"/>
    </source>
</evidence>
<evidence type="ECO:0000313" key="6">
    <source>
        <dbReference type="Proteomes" id="UP000247922"/>
    </source>
</evidence>
<dbReference type="GO" id="GO:0004557">
    <property type="term" value="F:alpha-galactosidase activity"/>
    <property type="evidence" value="ECO:0007669"/>
    <property type="project" value="UniProtKB-EC"/>
</dbReference>
<dbReference type="CDD" id="cd14792">
    <property type="entry name" value="GH27"/>
    <property type="match status" value="1"/>
</dbReference>
<proteinExistence type="inferred from homology"/>
<dbReference type="PANTHER" id="PTHR11452">
    <property type="entry name" value="ALPHA-GALACTOSIDASE/ALPHA-N-ACETYLGALACTOSAMINIDASE"/>
    <property type="match status" value="1"/>
</dbReference>
<dbReference type="OrthoDB" id="9807519at2"/>
<dbReference type="InterPro" id="IPR013780">
    <property type="entry name" value="Glyco_hydro_b"/>
</dbReference>
<evidence type="ECO:0000256" key="2">
    <source>
        <dbReference type="ARBA" id="ARBA00022801"/>
    </source>
</evidence>
<evidence type="ECO:0000313" key="5">
    <source>
        <dbReference type="EMBL" id="PXW92443.1"/>
    </source>
</evidence>
<dbReference type="EMBL" id="QJJR01000002">
    <property type="protein sequence ID" value="PXW92443.1"/>
    <property type="molecule type" value="Genomic_DNA"/>
</dbReference>
<dbReference type="GO" id="GO:0005975">
    <property type="term" value="P:carbohydrate metabolic process"/>
    <property type="evidence" value="ECO:0007669"/>
    <property type="project" value="InterPro"/>
</dbReference>
<dbReference type="InterPro" id="IPR002241">
    <property type="entry name" value="Glyco_hydro_27"/>
</dbReference>
<dbReference type="PRINTS" id="PR00740">
    <property type="entry name" value="GLHYDRLASE27"/>
</dbReference>
<gene>
    <name evidence="5" type="ORF">DES38_10221</name>
</gene>
<name>A0A2V3WD69_9BACI</name>
<keyword evidence="3 4" id="KW-0326">Glycosidase</keyword>
<keyword evidence="4" id="KW-1015">Disulfide bond</keyword>